<evidence type="ECO:0000313" key="5">
    <source>
        <dbReference type="Proteomes" id="UP000194003"/>
    </source>
</evidence>
<evidence type="ECO:0000259" key="3">
    <source>
        <dbReference type="SMART" id="SM00910"/>
    </source>
</evidence>
<comment type="caution">
    <text evidence="4">The sequence shown here is derived from an EMBL/GenBank/DDBJ whole genome shotgun (WGS) entry which is preliminary data.</text>
</comment>
<dbReference type="AlphaFoldDB" id="A0A1Y2K9W7"/>
<organism evidence="4 5">
    <name type="scientific">Magnetofaba australis IT-1</name>
    <dbReference type="NCBI Taxonomy" id="1434232"/>
    <lineage>
        <taxon>Bacteria</taxon>
        <taxon>Pseudomonadati</taxon>
        <taxon>Pseudomonadota</taxon>
        <taxon>Magnetococcia</taxon>
        <taxon>Magnetococcales</taxon>
        <taxon>Magnetococcaceae</taxon>
        <taxon>Magnetofaba</taxon>
    </lineage>
</organism>
<keyword evidence="2" id="KW-0378">Hydrolase</keyword>
<dbReference type="Pfam" id="PF08797">
    <property type="entry name" value="HIRAN"/>
    <property type="match status" value="1"/>
</dbReference>
<dbReference type="InterPro" id="IPR014905">
    <property type="entry name" value="HIRAN"/>
</dbReference>
<keyword evidence="1" id="KW-0479">Metal-binding</keyword>
<keyword evidence="5" id="KW-1185">Reference proteome</keyword>
<dbReference type="EMBL" id="LVJN01000012">
    <property type="protein sequence ID" value="OSM07693.1"/>
    <property type="molecule type" value="Genomic_DNA"/>
</dbReference>
<sequence>MQPVEVLLQTSPVAGFQYHQGERLWSRLRTGQPLDLQREADNAYNGKAVMVLWNGQKLGYVPRAANVAVSQMLDRGQTLRARIAGLKASSDPWERIQMDILMETRPGQA</sequence>
<dbReference type="GO" id="GO:0008270">
    <property type="term" value="F:zinc ion binding"/>
    <property type="evidence" value="ECO:0007669"/>
    <property type="project" value="InterPro"/>
</dbReference>
<protein>
    <submittedName>
        <fullName evidence="4">Putative HIRAN domain-containing protein</fullName>
    </submittedName>
</protein>
<evidence type="ECO:0000256" key="2">
    <source>
        <dbReference type="ARBA" id="ARBA00022801"/>
    </source>
</evidence>
<dbReference type="STRING" id="1434232.MAIT1_04538"/>
<reference evidence="4 5" key="1">
    <citation type="journal article" date="2016" name="BMC Genomics">
        <title>Combined genomic and structural analyses of a cultured magnetotactic bacterium reveals its niche adaptation to a dynamic environment.</title>
        <authorList>
            <person name="Araujo A.C."/>
            <person name="Morillo V."/>
            <person name="Cypriano J."/>
            <person name="Teixeira L.C."/>
            <person name="Leao P."/>
            <person name="Lyra S."/>
            <person name="Almeida L.G."/>
            <person name="Bazylinski D.A."/>
            <person name="Vasconcellos A.T."/>
            <person name="Abreu F."/>
            <person name="Lins U."/>
        </authorList>
    </citation>
    <scope>NUCLEOTIDE SEQUENCE [LARGE SCALE GENOMIC DNA]</scope>
    <source>
        <strain evidence="4 5">IT-1</strain>
    </source>
</reference>
<proteinExistence type="predicted"/>
<gene>
    <name evidence="4" type="ORF">MAIT1_04538</name>
</gene>
<name>A0A1Y2K9W7_9PROT</name>
<dbReference type="GO" id="GO:0003676">
    <property type="term" value="F:nucleic acid binding"/>
    <property type="evidence" value="ECO:0007669"/>
    <property type="project" value="InterPro"/>
</dbReference>
<dbReference type="GO" id="GO:0016818">
    <property type="term" value="F:hydrolase activity, acting on acid anhydrides, in phosphorus-containing anhydrides"/>
    <property type="evidence" value="ECO:0007669"/>
    <property type="project" value="InterPro"/>
</dbReference>
<accession>A0A1Y2K9W7</accession>
<dbReference type="Proteomes" id="UP000194003">
    <property type="component" value="Unassembled WGS sequence"/>
</dbReference>
<dbReference type="Gene3D" id="3.30.70.2330">
    <property type="match status" value="1"/>
</dbReference>
<evidence type="ECO:0000313" key="4">
    <source>
        <dbReference type="EMBL" id="OSM07693.1"/>
    </source>
</evidence>
<dbReference type="OrthoDB" id="7432909at2"/>
<dbReference type="SMART" id="SM00910">
    <property type="entry name" value="HIRAN"/>
    <property type="match status" value="1"/>
</dbReference>
<evidence type="ECO:0000256" key="1">
    <source>
        <dbReference type="ARBA" id="ARBA00022723"/>
    </source>
</evidence>
<feature type="domain" description="HIRAN" evidence="3">
    <location>
        <begin position="6"/>
        <end position="102"/>
    </location>
</feature>